<keyword evidence="3" id="KW-0547">Nucleotide-binding</keyword>
<feature type="domain" description="DUF4143" evidence="2">
    <location>
        <begin position="227"/>
        <end position="387"/>
    </location>
</feature>
<dbReference type="InterPro" id="IPR025420">
    <property type="entry name" value="DUF4143"/>
</dbReference>
<evidence type="ECO:0000259" key="1">
    <source>
        <dbReference type="Pfam" id="PF13173"/>
    </source>
</evidence>
<dbReference type="Pfam" id="PF13173">
    <property type="entry name" value="AAA_14"/>
    <property type="match status" value="1"/>
</dbReference>
<feature type="domain" description="AAA" evidence="1">
    <location>
        <begin position="21"/>
        <end position="155"/>
    </location>
</feature>
<dbReference type="InterPro" id="IPR027417">
    <property type="entry name" value="P-loop_NTPase"/>
</dbReference>
<dbReference type="EMBL" id="RZUG01000004">
    <property type="protein sequence ID" value="KAA8825925.1"/>
    <property type="molecule type" value="Genomic_DNA"/>
</dbReference>
<dbReference type="SUPFAM" id="SSF52540">
    <property type="entry name" value="P-loop containing nucleoside triphosphate hydrolases"/>
    <property type="match status" value="1"/>
</dbReference>
<evidence type="ECO:0000313" key="3">
    <source>
        <dbReference type="EMBL" id="KAA8825925.1"/>
    </source>
</evidence>
<dbReference type="Pfam" id="PF13635">
    <property type="entry name" value="DUF4143"/>
    <property type="match status" value="1"/>
</dbReference>
<protein>
    <submittedName>
        <fullName evidence="3">ATP-binding protein</fullName>
    </submittedName>
</protein>
<dbReference type="InterPro" id="IPR041682">
    <property type="entry name" value="AAA_14"/>
</dbReference>
<comment type="caution">
    <text evidence="3">The sequence shown here is derived from an EMBL/GenBank/DDBJ whole genome shotgun (WGS) entry which is preliminary data.</text>
</comment>
<evidence type="ECO:0000259" key="2">
    <source>
        <dbReference type="Pfam" id="PF13635"/>
    </source>
</evidence>
<sequence>MELTVDRTAMKQLEAWKTSRNRKPLIIRGARQTGKTWLSEEFGRTRYEAVARIDLMNNERARSFFDGDLDVSRILRNISLETGVPITTDTLVLLDEIQECPRALTALKYFCEDAREYHVIATGSYMGIARHADTSYPVGKVDTLTLRPMDFMEYLRAIGQGMMADAMSDGAGIADLDSGFRDRLKNWLKEYMVVGGMPAVVADFAEHHDFNEARKLQREILDDYDGDFSKHAPLRILERIRMVWASLPSQLAKENRKFIYGALRPGARAREFEESIQWLRDYGAITKVPAVTAIRTPLAAYEDSAAFKLFAVDCGLLGALARLSPSTILEGEKLFTEFKGAFTEQYVCQQLVAQRLSPYYWSSPTGRAEVDFVVDHPDTVLPIEVKAQENLQAKSLRVAVGHFDLHKAVRTSLAGYRDDDWLLNVPLWAINRLAALPL</sequence>
<keyword evidence="3" id="KW-0067">ATP-binding</keyword>
<gene>
    <name evidence="3" type="ORF">EMO92_04015</name>
</gene>
<dbReference type="PANTHER" id="PTHR33295:SF7">
    <property type="entry name" value="ATPASE"/>
    <property type="match status" value="1"/>
</dbReference>
<organism evidence="3 4">
    <name type="scientific">Bifidobacterium reuteri</name>
    <dbReference type="NCBI Taxonomy" id="983706"/>
    <lineage>
        <taxon>Bacteria</taxon>
        <taxon>Bacillati</taxon>
        <taxon>Actinomycetota</taxon>
        <taxon>Actinomycetes</taxon>
        <taxon>Bifidobacteriales</taxon>
        <taxon>Bifidobacteriaceae</taxon>
        <taxon>Bifidobacterium</taxon>
    </lineage>
</organism>
<proteinExistence type="predicted"/>
<evidence type="ECO:0000313" key="4">
    <source>
        <dbReference type="Proteomes" id="UP000326251"/>
    </source>
</evidence>
<name>A0A5J5E9B0_9BIFI</name>
<dbReference type="AlphaFoldDB" id="A0A5J5E9B0"/>
<accession>A0A5J5E9B0</accession>
<dbReference type="Proteomes" id="UP000326251">
    <property type="component" value="Unassembled WGS sequence"/>
</dbReference>
<reference evidence="3 4" key="1">
    <citation type="journal article" date="2019" name="Syst. Appl. Microbiol.">
        <title>Characterization of Bifidobacterium species in feaces of the Egyptian fruit bat: Description of B. vespertilionis sp. nov. and B. rousetti sp. nov.</title>
        <authorList>
            <person name="Modesto M."/>
            <person name="Satti M."/>
            <person name="Watanabe K."/>
            <person name="Puglisi E."/>
            <person name="Morelli L."/>
            <person name="Huang C.-H."/>
            <person name="Liou J.-S."/>
            <person name="Miyashita M."/>
            <person name="Tamura T."/>
            <person name="Saito S."/>
            <person name="Mori K."/>
            <person name="Huang L."/>
            <person name="Sciavilla P."/>
            <person name="Sandri C."/>
            <person name="Spiezio C."/>
            <person name="Vitali F."/>
            <person name="Cavalieri D."/>
            <person name="Perpetuini G."/>
            <person name="Tofalo R."/>
            <person name="Bonetti A."/>
            <person name="Arita M."/>
            <person name="Mattarelli P."/>
        </authorList>
    </citation>
    <scope>NUCLEOTIDE SEQUENCE [LARGE SCALE GENOMIC DNA]</scope>
    <source>
        <strain evidence="3 4">RST19</strain>
    </source>
</reference>
<dbReference type="GO" id="GO:0005524">
    <property type="term" value="F:ATP binding"/>
    <property type="evidence" value="ECO:0007669"/>
    <property type="project" value="UniProtKB-KW"/>
</dbReference>
<dbReference type="PANTHER" id="PTHR33295">
    <property type="entry name" value="ATPASE"/>
    <property type="match status" value="1"/>
</dbReference>